<evidence type="ECO:0000313" key="2">
    <source>
        <dbReference type="EMBL" id="PST47426.1"/>
    </source>
</evidence>
<keyword evidence="1" id="KW-1133">Transmembrane helix</keyword>
<protein>
    <submittedName>
        <fullName evidence="2">Uncharacterized protein</fullName>
    </submittedName>
</protein>
<accession>A0A2T3GD54</accession>
<organism evidence="2 3">
    <name type="scientific">Bifidobacterium callitrichos</name>
    <dbReference type="NCBI Taxonomy" id="762209"/>
    <lineage>
        <taxon>Bacteria</taxon>
        <taxon>Bacillati</taxon>
        <taxon>Actinomycetota</taxon>
        <taxon>Actinomycetes</taxon>
        <taxon>Bifidobacteriales</taxon>
        <taxon>Bifidobacteriaceae</taxon>
        <taxon>Bifidobacterium</taxon>
    </lineage>
</organism>
<feature type="transmembrane region" description="Helical" evidence="1">
    <location>
        <begin position="39"/>
        <end position="59"/>
    </location>
</feature>
<comment type="caution">
    <text evidence="2">The sequence shown here is derived from an EMBL/GenBank/DDBJ whole genome shotgun (WGS) entry which is preliminary data.</text>
</comment>
<dbReference type="Proteomes" id="UP000240228">
    <property type="component" value="Unassembled WGS sequence"/>
</dbReference>
<feature type="transmembrane region" description="Helical" evidence="1">
    <location>
        <begin position="71"/>
        <end position="92"/>
    </location>
</feature>
<keyword evidence="1" id="KW-0812">Transmembrane</keyword>
<sequence>MDRRDGMRTAGGEEEPIKVVRSHYREEEEDPIRNPMLRFVLKVCFLIVGVAVFLVALLAKQWVNGIMGLPYGFGSNLVMLVGVILTGAAFSIRPRSFAEAYGLLRKR</sequence>
<reference evidence="3" key="1">
    <citation type="submission" date="2017-09" db="EMBL/GenBank/DDBJ databases">
        <authorList>
            <person name="Sela D.A."/>
            <person name="Albert K."/>
        </authorList>
    </citation>
    <scope>NUCLEOTIDE SEQUENCE [LARGE SCALE GENOMIC DNA]</scope>
    <source>
        <strain evidence="3">UMA51805</strain>
    </source>
</reference>
<dbReference type="RefSeq" id="WP_107043324.1">
    <property type="nucleotide sequence ID" value="NZ_NWTX01000001.1"/>
</dbReference>
<gene>
    <name evidence="2" type="ORF">CPA40_00985</name>
</gene>
<evidence type="ECO:0000313" key="3">
    <source>
        <dbReference type="Proteomes" id="UP000240228"/>
    </source>
</evidence>
<keyword evidence="1" id="KW-0472">Membrane</keyword>
<dbReference type="AlphaFoldDB" id="A0A2T3GD54"/>
<keyword evidence="3" id="KW-1185">Reference proteome</keyword>
<evidence type="ECO:0000256" key="1">
    <source>
        <dbReference type="SAM" id="Phobius"/>
    </source>
</evidence>
<dbReference type="EMBL" id="NWTX01000001">
    <property type="protein sequence ID" value="PST47426.1"/>
    <property type="molecule type" value="Genomic_DNA"/>
</dbReference>
<name>A0A2T3GD54_9BIFI</name>
<reference evidence="2 3" key="2">
    <citation type="submission" date="2018-03" db="EMBL/GenBank/DDBJ databases">
        <title>The comparative genomics of Bifidobacterium callitrichos reflects dietary carbohydrate utilization within the common marmoset gut.</title>
        <authorList>
            <person name="Rani A."/>
        </authorList>
    </citation>
    <scope>NUCLEOTIDE SEQUENCE [LARGE SCALE GENOMIC DNA]</scope>
    <source>
        <strain evidence="2 3">UMA51805</strain>
    </source>
</reference>
<proteinExistence type="predicted"/>